<organism evidence="1 2">
    <name type="scientific">Pseudomonas syringae pv. pisi</name>
    <dbReference type="NCBI Taxonomy" id="59510"/>
    <lineage>
        <taxon>Bacteria</taxon>
        <taxon>Pseudomonadati</taxon>
        <taxon>Pseudomonadota</taxon>
        <taxon>Gammaproteobacteria</taxon>
        <taxon>Pseudomonadales</taxon>
        <taxon>Pseudomonadaceae</taxon>
        <taxon>Pseudomonas</taxon>
        <taxon>Pseudomonas syringae</taxon>
    </lineage>
</organism>
<protein>
    <recommendedName>
        <fullName evidence="3">TetR family transcriptional regulator-like protein</fullName>
    </recommendedName>
</protein>
<reference evidence="1 2" key="1">
    <citation type="submission" date="2018-08" db="EMBL/GenBank/DDBJ databases">
        <title>Recombination of ecologically and evolutionarily significant loci maintains genetic cohesion in the Pseudomonas syringae species complex.</title>
        <authorList>
            <person name="Dillon M."/>
            <person name="Thakur S."/>
            <person name="Almeida R.N.D."/>
            <person name="Weir B.S."/>
            <person name="Guttman D.S."/>
        </authorList>
    </citation>
    <scope>NUCLEOTIDE SEQUENCE [LARGE SCALE GENOMIC DNA]</scope>
    <source>
        <strain evidence="1 2">ICMP 2788</strain>
    </source>
</reference>
<dbReference type="Proteomes" id="UP000276886">
    <property type="component" value="Unassembled WGS sequence"/>
</dbReference>
<name>A0A3M3TYT7_PSESJ</name>
<dbReference type="RefSeq" id="WP_003345398.1">
    <property type="nucleotide sequence ID" value="NZ_QJTX01000003.1"/>
</dbReference>
<sequence>MKRKDKVANYKPAVDREKDLKLAIYRIENGRSKEVKVTIAAVAREAGVSTALIHNHYPTISEAIREKQGRSSRAMRDVKHQDLIAERQKSSGYRQEIEELRAKLASIASINEVLLDENQILKAKLKDRSVVELVSSQPRR</sequence>
<comment type="caution">
    <text evidence="1">The sequence shown here is derived from an EMBL/GenBank/DDBJ whole genome shotgun (WGS) entry which is preliminary data.</text>
</comment>
<gene>
    <name evidence="1" type="ORF">ALQ44_02743</name>
</gene>
<proteinExistence type="predicted"/>
<evidence type="ECO:0008006" key="3">
    <source>
        <dbReference type="Google" id="ProtNLM"/>
    </source>
</evidence>
<evidence type="ECO:0000313" key="2">
    <source>
        <dbReference type="Proteomes" id="UP000276886"/>
    </source>
</evidence>
<dbReference type="AlphaFoldDB" id="A0A3M3TYT7"/>
<dbReference type="EMBL" id="RBPQ01000175">
    <property type="protein sequence ID" value="RMO26005.1"/>
    <property type="molecule type" value="Genomic_DNA"/>
</dbReference>
<evidence type="ECO:0000313" key="1">
    <source>
        <dbReference type="EMBL" id="RMO26005.1"/>
    </source>
</evidence>
<dbReference type="Gene3D" id="1.10.357.10">
    <property type="entry name" value="Tetracycline Repressor, domain 2"/>
    <property type="match status" value="1"/>
</dbReference>
<accession>A0A3M3TYT7</accession>